<sequence>MENVKIKHVAKRCDEQVKKRVKKFNFNLFKNLLTEKNLNVIMIKSLKGDTIKQKLTRKSTEKIWSLKIEQKSRNIKINQQFFI</sequence>
<dbReference type="RefSeq" id="WP_040968352.1">
    <property type="nucleotide sequence ID" value="NZ_CP010520.1"/>
</dbReference>
<organism evidence="1 2">
    <name type="scientific">Clostridium botulinum</name>
    <dbReference type="NCBI Taxonomy" id="1491"/>
    <lineage>
        <taxon>Bacteria</taxon>
        <taxon>Bacillati</taxon>
        <taxon>Bacillota</taxon>
        <taxon>Clostridia</taxon>
        <taxon>Eubacteriales</taxon>
        <taxon>Clostridiaceae</taxon>
        <taxon>Clostridium</taxon>
    </lineage>
</organism>
<gene>
    <name evidence="1" type="ORF">FC774_15950</name>
</gene>
<name>A0A0C2SGA1_CLOBO</name>
<evidence type="ECO:0000313" key="1">
    <source>
        <dbReference type="EMBL" id="NFF89345.1"/>
    </source>
</evidence>
<proteinExistence type="predicted"/>
<protein>
    <submittedName>
        <fullName evidence="1">Uncharacterized protein</fullName>
    </submittedName>
</protein>
<accession>A0A0C2SGA1</accession>
<evidence type="ECO:0000313" key="2">
    <source>
        <dbReference type="Proteomes" id="UP000476820"/>
    </source>
</evidence>
<dbReference type="AlphaFoldDB" id="A0A0C2SGA1"/>
<comment type="caution">
    <text evidence="1">The sequence shown here is derived from an EMBL/GenBank/DDBJ whole genome shotgun (WGS) entry which is preliminary data.</text>
</comment>
<dbReference type="EMBL" id="SWOV01000062">
    <property type="protein sequence ID" value="NFF89345.1"/>
    <property type="molecule type" value="Genomic_DNA"/>
</dbReference>
<reference evidence="1 2" key="1">
    <citation type="submission" date="2019-04" db="EMBL/GenBank/DDBJ databases">
        <title>Genome sequencing of Clostridium botulinum Groups I-IV and Clostridium butyricum.</title>
        <authorList>
            <person name="Brunt J."/>
            <person name="Van Vliet A.H.M."/>
            <person name="Stringer S.C."/>
            <person name="Carter A.T."/>
            <person name="Peck M.W."/>
        </authorList>
    </citation>
    <scope>NUCLEOTIDE SEQUENCE [LARGE SCALE GENOMIC DNA]</scope>
    <source>
        <strain evidence="1 2">1605</strain>
    </source>
</reference>
<dbReference type="Proteomes" id="UP000476820">
    <property type="component" value="Unassembled WGS sequence"/>
</dbReference>